<dbReference type="Gene3D" id="3.40.630.190">
    <property type="entry name" value="LCP protein"/>
    <property type="match status" value="1"/>
</dbReference>
<dbReference type="PANTHER" id="PTHR33392">
    <property type="entry name" value="POLYISOPRENYL-TEICHOIC ACID--PEPTIDOGLYCAN TEICHOIC ACID TRANSFERASE TAGU"/>
    <property type="match status" value="1"/>
</dbReference>
<dbReference type="KEGG" id="ndk:I601_3948"/>
<gene>
    <name evidence="3" type="primary">ywtF</name>
    <name evidence="3" type="ORF">I601_3948</name>
</gene>
<dbReference type="InterPro" id="IPR050922">
    <property type="entry name" value="LytR/CpsA/Psr_CW_biosynth"/>
</dbReference>
<dbReference type="RefSeq" id="WP_237089482.1">
    <property type="nucleotide sequence ID" value="NZ_CP015079.1"/>
</dbReference>
<dbReference type="PATRIC" id="fig|1300347.3.peg.3953"/>
<sequence>MSSQIPRRRSSPVRRAGVLGAILGATALVVPTAQVAPDDVALVRMQRSSAVDAHQHVIWILAVGSDARPGQSMTRSRGDALQMVGLDTRTGAAAAIGIPRDSFVPIPGYSANRVNAAMVLGGPQLLGRTVAGMVGVEPDYVMVTRFPFFEDLVDDIGGITVTNPRAFSDVNLKPEGFKRGRIRLDGYGAMAFSRIRKSLAGGDFARSANQQRVLRAIGAEIRARADRPGFMERGVLSVVQHMATDLGPAELFRVAQAMAQVEPSRITMCVVGGSVATIRGMSVVRPNLTQARRLGAAARDDATLPAGC</sequence>
<dbReference type="EMBL" id="CP015079">
    <property type="protein sequence ID" value="ANH40345.1"/>
    <property type="molecule type" value="Genomic_DNA"/>
</dbReference>
<accession>A0A1A9GS82</accession>
<proteinExistence type="inferred from homology"/>
<reference evidence="3 4" key="1">
    <citation type="submission" date="2016-03" db="EMBL/GenBank/DDBJ databases">
        <title>Complete genome sequence of a soil Actinobacterium, Nocardioides dokdonensis FR1436.</title>
        <authorList>
            <person name="Kwon S.-K."/>
            <person name="Kim K."/>
            <person name="Kim J.F."/>
        </authorList>
    </citation>
    <scope>NUCLEOTIDE SEQUENCE [LARGE SCALE GENOMIC DNA]</scope>
    <source>
        <strain evidence="3 4">FR1436</strain>
    </source>
</reference>
<dbReference type="PANTHER" id="PTHR33392:SF6">
    <property type="entry name" value="POLYISOPRENYL-TEICHOIC ACID--PEPTIDOGLYCAN TEICHOIC ACID TRANSFERASE TAGU"/>
    <property type="match status" value="1"/>
</dbReference>
<comment type="similarity">
    <text evidence="1">Belongs to the LytR/CpsA/Psr (LCP) family.</text>
</comment>
<evidence type="ECO:0000313" key="3">
    <source>
        <dbReference type="EMBL" id="ANH40345.1"/>
    </source>
</evidence>
<organism evidence="3 4">
    <name type="scientific">Nocardioides dokdonensis FR1436</name>
    <dbReference type="NCBI Taxonomy" id="1300347"/>
    <lineage>
        <taxon>Bacteria</taxon>
        <taxon>Bacillati</taxon>
        <taxon>Actinomycetota</taxon>
        <taxon>Actinomycetes</taxon>
        <taxon>Propionibacteriales</taxon>
        <taxon>Nocardioidaceae</taxon>
        <taxon>Nocardioides</taxon>
    </lineage>
</organism>
<dbReference type="AlphaFoldDB" id="A0A1A9GS82"/>
<name>A0A1A9GS82_9ACTN</name>
<dbReference type="NCBIfam" id="TIGR00350">
    <property type="entry name" value="lytR_cpsA_psr"/>
    <property type="match status" value="1"/>
</dbReference>
<dbReference type="Pfam" id="PF03816">
    <property type="entry name" value="LytR_cpsA_psr"/>
    <property type="match status" value="1"/>
</dbReference>
<protein>
    <submittedName>
        <fullName evidence="3">Putative transcriptional regulator YwtF</fullName>
    </submittedName>
</protein>
<feature type="domain" description="Cell envelope-related transcriptional attenuator" evidence="2">
    <location>
        <begin position="78"/>
        <end position="221"/>
    </location>
</feature>
<keyword evidence="4" id="KW-1185">Reference proteome</keyword>
<dbReference type="InterPro" id="IPR004474">
    <property type="entry name" value="LytR_CpsA_psr"/>
</dbReference>
<dbReference type="STRING" id="1300347.I601_3948"/>
<evidence type="ECO:0000313" key="4">
    <source>
        <dbReference type="Proteomes" id="UP000077868"/>
    </source>
</evidence>
<evidence type="ECO:0000256" key="1">
    <source>
        <dbReference type="ARBA" id="ARBA00006068"/>
    </source>
</evidence>
<evidence type="ECO:0000259" key="2">
    <source>
        <dbReference type="Pfam" id="PF03816"/>
    </source>
</evidence>
<dbReference type="Proteomes" id="UP000077868">
    <property type="component" value="Chromosome"/>
</dbReference>